<dbReference type="Pfam" id="PF03328">
    <property type="entry name" value="HpcH_HpaI"/>
    <property type="match status" value="1"/>
</dbReference>
<protein>
    <submittedName>
        <fullName evidence="5">2-keto-3-deoxy-L-rhamnonate aldolase</fullName>
        <ecNumber evidence="5">4.1.2.53</ecNumber>
    </submittedName>
</protein>
<accession>A0A6N2V2S3</accession>
<evidence type="ECO:0000259" key="4">
    <source>
        <dbReference type="Pfam" id="PF03328"/>
    </source>
</evidence>
<keyword evidence="3 5" id="KW-0456">Lyase</keyword>
<dbReference type="GO" id="GO:0005737">
    <property type="term" value="C:cytoplasm"/>
    <property type="evidence" value="ECO:0007669"/>
    <property type="project" value="TreeGrafter"/>
</dbReference>
<reference evidence="5" key="1">
    <citation type="submission" date="2019-11" db="EMBL/GenBank/DDBJ databases">
        <authorList>
            <person name="Feng L."/>
        </authorList>
    </citation>
    <scope>NUCLEOTIDE SEQUENCE</scope>
    <source>
        <strain evidence="5">CbolteaeLFYP116</strain>
    </source>
</reference>
<dbReference type="EMBL" id="CACRTF010000011">
    <property type="protein sequence ID" value="VYT24734.1"/>
    <property type="molecule type" value="Genomic_DNA"/>
</dbReference>
<name>A0A6N2V2S3_9FIRM</name>
<proteinExistence type="inferred from homology"/>
<dbReference type="InterPro" id="IPR040442">
    <property type="entry name" value="Pyrv_kinase-like_dom_sf"/>
</dbReference>
<sequence length="271" mass="30198">MRENKMKQILDEGKLAVGMGIFTGSPIVVQMIGYSGFDFVFIDMEHTPVTIDRELQALIIAANESGMGTCVRVKYNDEVLIRTTAEFGADAVVVPHCRTAEDARKMVQAVRFPPYGVRGSATDCRSAGYGCYPDFNFGEYVEKCNRETLIIPLAEDPEFFDNMDEILDVEGLGGVQLGPSDLALGLGIKETYNFDNPQVKSRFERLFKKAKEKGIPLMGPIAPPNLERAIEMAENGVRVMTLRNDVTNFKMLLAGLRKDVYIPLKKHFETV</sequence>
<evidence type="ECO:0000256" key="2">
    <source>
        <dbReference type="ARBA" id="ARBA00022723"/>
    </source>
</evidence>
<gene>
    <name evidence="5" type="primary">rhmA_2</name>
    <name evidence="5" type="ORF">CBLFYP116_02525</name>
</gene>
<dbReference type="PANTHER" id="PTHR30502:SF0">
    <property type="entry name" value="PHOSPHOENOLPYRUVATE CARBOXYLASE FAMILY PROTEIN"/>
    <property type="match status" value="1"/>
</dbReference>
<dbReference type="Gene3D" id="3.20.20.60">
    <property type="entry name" value="Phosphoenolpyruvate-binding domains"/>
    <property type="match status" value="1"/>
</dbReference>
<dbReference type="GeneID" id="23115062"/>
<dbReference type="EC" id="4.1.2.53" evidence="5"/>
<evidence type="ECO:0000256" key="1">
    <source>
        <dbReference type="ARBA" id="ARBA00005568"/>
    </source>
</evidence>
<dbReference type="PANTHER" id="PTHR30502">
    <property type="entry name" value="2-KETO-3-DEOXY-L-RHAMNONATE ALDOLASE"/>
    <property type="match status" value="1"/>
</dbReference>
<dbReference type="KEGG" id="cbol:CGC65_29215"/>
<keyword evidence="2" id="KW-0479">Metal-binding</keyword>
<evidence type="ECO:0000256" key="3">
    <source>
        <dbReference type="ARBA" id="ARBA00023239"/>
    </source>
</evidence>
<dbReference type="SUPFAM" id="SSF51621">
    <property type="entry name" value="Phosphoenolpyruvate/pyruvate domain"/>
    <property type="match status" value="1"/>
</dbReference>
<dbReference type="GO" id="GO:0046872">
    <property type="term" value="F:metal ion binding"/>
    <property type="evidence" value="ECO:0007669"/>
    <property type="project" value="UniProtKB-KW"/>
</dbReference>
<dbReference type="InterPro" id="IPR005000">
    <property type="entry name" value="Aldolase/citrate-lyase_domain"/>
</dbReference>
<comment type="similarity">
    <text evidence="1">Belongs to the HpcH/HpaI aldolase family.</text>
</comment>
<dbReference type="GO" id="GO:0106099">
    <property type="term" value="F:2-keto-3-deoxy-L-rhamnonate aldolase activity"/>
    <property type="evidence" value="ECO:0007669"/>
    <property type="project" value="UniProtKB-EC"/>
</dbReference>
<dbReference type="RefSeq" id="WP_002569074.1">
    <property type="nucleotide sequence ID" value="NZ_BAABZS010000001.1"/>
</dbReference>
<organism evidence="5">
    <name type="scientific">Enterocloster bolteae</name>
    <dbReference type="NCBI Taxonomy" id="208479"/>
    <lineage>
        <taxon>Bacteria</taxon>
        <taxon>Bacillati</taxon>
        <taxon>Bacillota</taxon>
        <taxon>Clostridia</taxon>
        <taxon>Lachnospirales</taxon>
        <taxon>Lachnospiraceae</taxon>
        <taxon>Enterocloster</taxon>
    </lineage>
</organism>
<dbReference type="InterPro" id="IPR015813">
    <property type="entry name" value="Pyrv/PenolPyrv_kinase-like_dom"/>
</dbReference>
<dbReference type="InterPro" id="IPR050251">
    <property type="entry name" value="HpcH-HpaI_aldolase"/>
</dbReference>
<feature type="domain" description="HpcH/HpaI aldolase/citrate lyase" evidence="4">
    <location>
        <begin position="25"/>
        <end position="222"/>
    </location>
</feature>
<evidence type="ECO:0000313" key="5">
    <source>
        <dbReference type="EMBL" id="VYT24734.1"/>
    </source>
</evidence>
<dbReference type="AlphaFoldDB" id="A0A6N2V2S3"/>